<dbReference type="AlphaFoldDB" id="A0A0A1WZ04"/>
<dbReference type="EMBL" id="GBXI01010644">
    <property type="protein sequence ID" value="JAD03648.1"/>
    <property type="molecule type" value="Transcribed_RNA"/>
</dbReference>
<dbReference type="PANTHER" id="PTHR46282">
    <property type="entry name" value="LEUCINE-RICH MELANOCYTE DIFFERENTIATION-ASSOCIATED PROTEIN"/>
    <property type="match status" value="1"/>
</dbReference>
<organism evidence="1">
    <name type="scientific">Zeugodacus cucurbitae</name>
    <name type="common">Melon fruit fly</name>
    <name type="synonym">Bactrocera cucurbitae</name>
    <dbReference type="NCBI Taxonomy" id="28588"/>
    <lineage>
        <taxon>Eukaryota</taxon>
        <taxon>Metazoa</taxon>
        <taxon>Ecdysozoa</taxon>
        <taxon>Arthropoda</taxon>
        <taxon>Hexapoda</taxon>
        <taxon>Insecta</taxon>
        <taxon>Pterygota</taxon>
        <taxon>Neoptera</taxon>
        <taxon>Endopterygota</taxon>
        <taxon>Diptera</taxon>
        <taxon>Brachycera</taxon>
        <taxon>Muscomorpha</taxon>
        <taxon>Tephritoidea</taxon>
        <taxon>Tephritidae</taxon>
        <taxon>Zeugodacus</taxon>
        <taxon>Zeugodacus</taxon>
    </lineage>
</organism>
<dbReference type="OrthoDB" id="272149at2759"/>
<dbReference type="GeneID" id="105215649"/>
<dbReference type="PANTHER" id="PTHR46282:SF2">
    <property type="entry name" value="LEUCINE-RICH MELANOCYTE DIFFERENTIATION-ASSOCIATED PROTEIN"/>
    <property type="match status" value="1"/>
</dbReference>
<accession>A0A0A1WZ04</accession>
<dbReference type="Pfam" id="PF14580">
    <property type="entry name" value="LRR_9"/>
    <property type="match status" value="1"/>
</dbReference>
<name>A0A0A1WZ04_ZEUCU</name>
<dbReference type="InterPro" id="IPR032675">
    <property type="entry name" value="LRR_dom_sf"/>
</dbReference>
<protein>
    <submittedName>
        <fullName evidence="1">Leucine-rich repeat-containing protein C10orf11 homolog</fullName>
    </submittedName>
</protein>
<evidence type="ECO:0000313" key="1">
    <source>
        <dbReference type="EMBL" id="JAD03648.1"/>
    </source>
</evidence>
<sequence length="227" mass="26745">MAHPAMRYNAQSKELILAHCHYVSLPTELIDAFGECAEYLDCSHNRLMNLTHLYEFKNLKYLILDNNRLHEAHFEQLQWALPKVKVLMLNRNELMDLQRTIKLFASIFPHLEYLSLHDNPICPDELELQPFSEYVNYEYEYYRSQVSGAFGKLKFLDHHDLQRESMSRPVPPKQTTRSFSFWLKTRNQSDQFMSKGLKFGNVIGPRLRSSIQNTDSEIDKSITNKDL</sequence>
<dbReference type="InterPro" id="IPR043313">
    <property type="entry name" value="LRMDA"/>
</dbReference>
<gene>
    <name evidence="1" type="primary">CJ011_2</name>
    <name evidence="1" type="ORF">g.12777</name>
</gene>
<dbReference type="Gene3D" id="3.80.10.10">
    <property type="entry name" value="Ribonuclease Inhibitor"/>
    <property type="match status" value="1"/>
</dbReference>
<proteinExistence type="predicted"/>
<dbReference type="SUPFAM" id="SSF52058">
    <property type="entry name" value="L domain-like"/>
    <property type="match status" value="1"/>
</dbReference>
<reference evidence="1" key="2">
    <citation type="journal article" date="2015" name="Gigascience">
        <title>Reconstructing a comprehensive transcriptome assembly of a white-pupal translocated strain of the pest fruit fly Bactrocera cucurbitae.</title>
        <authorList>
            <person name="Sim S.B."/>
            <person name="Calla B."/>
            <person name="Hall B."/>
            <person name="DeRego T."/>
            <person name="Geib S.M."/>
        </authorList>
    </citation>
    <scope>NUCLEOTIDE SEQUENCE</scope>
</reference>
<reference evidence="1" key="1">
    <citation type="submission" date="2014-11" db="EMBL/GenBank/DDBJ databases">
        <authorList>
            <person name="Geib S."/>
        </authorList>
    </citation>
    <scope>NUCLEOTIDE SEQUENCE</scope>
</reference>